<organism evidence="1 2">
    <name type="scientific">Roseiconus lacunae</name>
    <dbReference type="NCBI Taxonomy" id="2605694"/>
    <lineage>
        <taxon>Bacteria</taxon>
        <taxon>Pseudomonadati</taxon>
        <taxon>Planctomycetota</taxon>
        <taxon>Planctomycetia</taxon>
        <taxon>Pirellulales</taxon>
        <taxon>Pirellulaceae</taxon>
        <taxon>Roseiconus</taxon>
    </lineage>
</organism>
<gene>
    <name evidence="1" type="ORF">QTN89_10900</name>
</gene>
<name>A0ABT7PI67_9BACT</name>
<dbReference type="RefSeq" id="WP_289163512.1">
    <property type="nucleotide sequence ID" value="NZ_JASZZN010000007.1"/>
</dbReference>
<sequence>MNLHEWIERSRPGSVEEFVDRIEIAHECGEHSTLWKSTTDGRSHVGGQLGNTYLDYDGIDLFSSTFKFASTVDPKLRAGVKMTFTLKQLQNEVGDVGCNFPESSIPFLYQSGIGFYAVDVVSGRLYECDADSGELSDEYESLEALLDDWIIAVT</sequence>
<proteinExistence type="predicted"/>
<dbReference type="Proteomes" id="UP001239462">
    <property type="component" value="Unassembled WGS sequence"/>
</dbReference>
<protein>
    <recommendedName>
        <fullName evidence="3">SMI1/KNR4 family protein</fullName>
    </recommendedName>
</protein>
<evidence type="ECO:0000313" key="2">
    <source>
        <dbReference type="Proteomes" id="UP001239462"/>
    </source>
</evidence>
<keyword evidence="2" id="KW-1185">Reference proteome</keyword>
<comment type="caution">
    <text evidence="1">The sequence shown here is derived from an EMBL/GenBank/DDBJ whole genome shotgun (WGS) entry which is preliminary data.</text>
</comment>
<dbReference type="EMBL" id="JASZZN010000007">
    <property type="protein sequence ID" value="MDM4015941.1"/>
    <property type="molecule type" value="Genomic_DNA"/>
</dbReference>
<evidence type="ECO:0000313" key="1">
    <source>
        <dbReference type="EMBL" id="MDM4015941.1"/>
    </source>
</evidence>
<reference evidence="1 2" key="1">
    <citation type="submission" date="2023-06" db="EMBL/GenBank/DDBJ databases">
        <title>Roseiconus lacunae JC819 isolated from Gulf of Mannar region, Tamil Nadu.</title>
        <authorList>
            <person name="Pk S."/>
            <person name="Ch S."/>
            <person name="Ch V.R."/>
        </authorList>
    </citation>
    <scope>NUCLEOTIDE SEQUENCE [LARGE SCALE GENOMIC DNA]</scope>
    <source>
        <strain evidence="1 2">JC819</strain>
    </source>
</reference>
<evidence type="ECO:0008006" key="3">
    <source>
        <dbReference type="Google" id="ProtNLM"/>
    </source>
</evidence>
<accession>A0ABT7PI67</accession>